<dbReference type="CDD" id="cd18580">
    <property type="entry name" value="ABC_6TM_ABCC_D2"/>
    <property type="match status" value="1"/>
</dbReference>
<dbReference type="SUPFAM" id="SSF52540">
    <property type="entry name" value="P-loop containing nucleoside triphosphate hydrolases"/>
    <property type="match status" value="2"/>
</dbReference>
<evidence type="ECO:0000256" key="3">
    <source>
        <dbReference type="ARBA" id="ARBA00022692"/>
    </source>
</evidence>
<name>A0ABR4P253_9HELO</name>
<dbReference type="Pfam" id="PF00664">
    <property type="entry name" value="ABC_membrane"/>
    <property type="match status" value="1"/>
</dbReference>
<evidence type="ECO:0000313" key="11">
    <source>
        <dbReference type="EMBL" id="KAL3417369.1"/>
    </source>
</evidence>
<keyword evidence="12" id="KW-1185">Reference proteome</keyword>
<proteinExistence type="predicted"/>
<keyword evidence="6 8" id="KW-1133">Transmembrane helix</keyword>
<feature type="transmembrane region" description="Helical" evidence="8">
    <location>
        <begin position="240"/>
        <end position="262"/>
    </location>
</feature>
<gene>
    <name evidence="11" type="ORF">PVAG01_11369</name>
</gene>
<dbReference type="InterPro" id="IPR003593">
    <property type="entry name" value="AAA+_ATPase"/>
</dbReference>
<dbReference type="InterPro" id="IPR027417">
    <property type="entry name" value="P-loop_NTPase"/>
</dbReference>
<evidence type="ECO:0000256" key="5">
    <source>
        <dbReference type="ARBA" id="ARBA00022840"/>
    </source>
</evidence>
<evidence type="ECO:0000256" key="8">
    <source>
        <dbReference type="SAM" id="Phobius"/>
    </source>
</evidence>
<dbReference type="Gene3D" id="3.40.50.300">
    <property type="entry name" value="P-loop containing nucleotide triphosphate hydrolases"/>
    <property type="match status" value="2"/>
</dbReference>
<dbReference type="Pfam" id="PF00005">
    <property type="entry name" value="ABC_tran"/>
    <property type="match status" value="2"/>
</dbReference>
<feature type="transmembrane region" description="Helical" evidence="8">
    <location>
        <begin position="310"/>
        <end position="333"/>
    </location>
</feature>
<dbReference type="Proteomes" id="UP001629113">
    <property type="component" value="Unassembled WGS sequence"/>
</dbReference>
<comment type="caution">
    <text evidence="11">The sequence shown here is derived from an EMBL/GenBank/DDBJ whole genome shotgun (WGS) entry which is preliminary data.</text>
</comment>
<feature type="domain" description="ABC transporter" evidence="9">
    <location>
        <begin position="518"/>
        <end position="747"/>
    </location>
</feature>
<dbReference type="InterPro" id="IPR044726">
    <property type="entry name" value="ABCC_6TM_D2"/>
</dbReference>
<keyword evidence="7 8" id="KW-0472">Membrane</keyword>
<keyword evidence="4" id="KW-0547">Nucleotide-binding</keyword>
<keyword evidence="3 8" id="KW-0812">Transmembrane</keyword>
<keyword evidence="2" id="KW-0813">Transport</keyword>
<organism evidence="11 12">
    <name type="scientific">Phlyctema vagabunda</name>
    <dbReference type="NCBI Taxonomy" id="108571"/>
    <lineage>
        <taxon>Eukaryota</taxon>
        <taxon>Fungi</taxon>
        <taxon>Dikarya</taxon>
        <taxon>Ascomycota</taxon>
        <taxon>Pezizomycotina</taxon>
        <taxon>Leotiomycetes</taxon>
        <taxon>Helotiales</taxon>
        <taxon>Dermateaceae</taxon>
        <taxon>Phlyctema</taxon>
    </lineage>
</organism>
<dbReference type="Gene3D" id="1.20.1560.10">
    <property type="entry name" value="ABC transporter type 1, transmembrane domain"/>
    <property type="match status" value="1"/>
</dbReference>
<evidence type="ECO:0000256" key="1">
    <source>
        <dbReference type="ARBA" id="ARBA00004141"/>
    </source>
</evidence>
<dbReference type="PANTHER" id="PTHR24223:SF269">
    <property type="entry name" value="ABC MULTIDRUG TRANSPORTER (EUROFUNG)-RELATED"/>
    <property type="match status" value="1"/>
</dbReference>
<evidence type="ECO:0000256" key="2">
    <source>
        <dbReference type="ARBA" id="ARBA00022448"/>
    </source>
</evidence>
<dbReference type="PROSITE" id="PS50893">
    <property type="entry name" value="ABC_TRANSPORTER_2"/>
    <property type="match status" value="1"/>
</dbReference>
<dbReference type="PROSITE" id="PS50929">
    <property type="entry name" value="ABC_TM1F"/>
    <property type="match status" value="1"/>
</dbReference>
<evidence type="ECO:0000256" key="4">
    <source>
        <dbReference type="ARBA" id="ARBA00022741"/>
    </source>
</evidence>
<dbReference type="InterPro" id="IPR011527">
    <property type="entry name" value="ABC1_TM_dom"/>
</dbReference>
<comment type="subcellular location">
    <subcellularLocation>
        <location evidence="1">Membrane</location>
        <topology evidence="1">Multi-pass membrane protein</topology>
    </subcellularLocation>
</comment>
<feature type="domain" description="ABC transmembrane type-1" evidence="10">
    <location>
        <begin position="205"/>
        <end position="481"/>
    </location>
</feature>
<feature type="transmembrane region" description="Helical" evidence="8">
    <location>
        <begin position="205"/>
        <end position="225"/>
    </location>
</feature>
<dbReference type="PANTHER" id="PTHR24223">
    <property type="entry name" value="ATP-BINDING CASSETTE SUB-FAMILY C"/>
    <property type="match status" value="1"/>
</dbReference>
<feature type="transmembrane region" description="Helical" evidence="8">
    <location>
        <begin position="423"/>
        <end position="446"/>
    </location>
</feature>
<sequence length="747" mass="82666">MEDDNFISPLDREWYRKVLYSCSLEQDLNQLPDGDSTNVGSRGAMLSGGQKQRIALARAVYARKKLLVLDDVFSALDRETEASIIDRLFGDHGILRDRDTTVVLATNSSRHLEVADRVIIISAEGSIAFDGTYEHLKNAPPSVTSLLPPSVLPTEKRIGEDEMLVKRNKQSLDPMSEKIEDLTRKVGDLSVYRYYIKSIGGARTALFLVVSILAVFCRLFSQLWLKWWADASGGEIGKYMTIYIILSSSFLIFNAACVWSIFIQITPKAAAGLHEILLKTVMSAPQQFFSKTDSGTILNRFSQDMTLIEGSLPTAALITATYFITTLGQLALISTGSGYMALAIPFVLLVIYVLQNIYLRTSRQLRFMDLEAKAPIYTHFTETIEGLSTIRAFGREEEAKLAHLKKLDESQSPYYLLYCIQRWLNLVLDLVVAGLGVVLIGIAVALRSQTSGGLLGVALINILNFNLTLTSLVTYWTQLETSLGAIARLKNFEAQTPREAQLSEQIDPPQDWPEQGAIEFKHVNASYGSGTMALNDLSFEIRPGQKVGICGRSGSGKSSLILALLRLLEIDDSGTITVDGLDLRNVNRETLRNRLITVPQESYLLPGSVRLNADPSSTLFDDIIVKVLKQVHIWDSLASRGGLDSDLKEDTLSQGQLQLFALARAILHHERTSGKILIVDEATSNIDHATDQLMQKVIKEEFTDKGCTVLMIAHRLDSIRDSDVIFVLDGGKIVETGEPGVVLEKET</sequence>
<evidence type="ECO:0000259" key="9">
    <source>
        <dbReference type="PROSITE" id="PS50893"/>
    </source>
</evidence>
<reference evidence="11 12" key="1">
    <citation type="submission" date="2024-06" db="EMBL/GenBank/DDBJ databases">
        <title>Complete genome of Phlyctema vagabunda strain 19-DSS-EL-015.</title>
        <authorList>
            <person name="Fiorenzani C."/>
        </authorList>
    </citation>
    <scope>NUCLEOTIDE SEQUENCE [LARGE SCALE GENOMIC DNA]</scope>
    <source>
        <strain evidence="11 12">19-DSS-EL-015</strain>
    </source>
</reference>
<protein>
    <submittedName>
        <fullName evidence="11">ABC multidrug transporter</fullName>
    </submittedName>
</protein>
<keyword evidence="5" id="KW-0067">ATP-binding</keyword>
<evidence type="ECO:0000259" key="10">
    <source>
        <dbReference type="PROSITE" id="PS50929"/>
    </source>
</evidence>
<accession>A0ABR4P253</accession>
<dbReference type="EMBL" id="JBFCZG010000011">
    <property type="protein sequence ID" value="KAL3417369.1"/>
    <property type="molecule type" value="Genomic_DNA"/>
</dbReference>
<evidence type="ECO:0000313" key="12">
    <source>
        <dbReference type="Proteomes" id="UP001629113"/>
    </source>
</evidence>
<dbReference type="PROSITE" id="PS00211">
    <property type="entry name" value="ABC_TRANSPORTER_1"/>
    <property type="match status" value="1"/>
</dbReference>
<feature type="transmembrane region" description="Helical" evidence="8">
    <location>
        <begin position="339"/>
        <end position="359"/>
    </location>
</feature>
<dbReference type="InterPro" id="IPR003439">
    <property type="entry name" value="ABC_transporter-like_ATP-bd"/>
</dbReference>
<dbReference type="InterPro" id="IPR017871">
    <property type="entry name" value="ABC_transporter-like_CS"/>
</dbReference>
<dbReference type="SUPFAM" id="SSF90123">
    <property type="entry name" value="ABC transporter transmembrane region"/>
    <property type="match status" value="1"/>
</dbReference>
<evidence type="ECO:0000256" key="6">
    <source>
        <dbReference type="ARBA" id="ARBA00022989"/>
    </source>
</evidence>
<evidence type="ECO:0000256" key="7">
    <source>
        <dbReference type="ARBA" id="ARBA00023136"/>
    </source>
</evidence>
<dbReference type="InterPro" id="IPR050173">
    <property type="entry name" value="ABC_transporter_C-like"/>
</dbReference>
<dbReference type="InterPro" id="IPR036640">
    <property type="entry name" value="ABC1_TM_sf"/>
</dbReference>
<dbReference type="SMART" id="SM00382">
    <property type="entry name" value="AAA"/>
    <property type="match status" value="2"/>
</dbReference>